<evidence type="ECO:0000313" key="7">
    <source>
        <dbReference type="Proteomes" id="UP000033200"/>
    </source>
</evidence>
<dbReference type="Gene3D" id="2.170.130.10">
    <property type="entry name" value="TonB-dependent receptor, plug domain"/>
    <property type="match status" value="1"/>
</dbReference>
<dbReference type="GO" id="GO:0009279">
    <property type="term" value="C:cell outer membrane"/>
    <property type="evidence" value="ECO:0007669"/>
    <property type="project" value="UniProtKB-SubCell"/>
</dbReference>
<dbReference type="AlphaFoldDB" id="A0A097EEJ2"/>
<evidence type="ECO:0000256" key="1">
    <source>
        <dbReference type="ARBA" id="ARBA00004442"/>
    </source>
</evidence>
<protein>
    <recommendedName>
        <fullName evidence="8">TonB-dependent receptor</fullName>
    </recommendedName>
</protein>
<sequence length="847" mass="88873">MAVGRGYRLAGVALLATAPAVQAQEAAAPATRNDTPQDIVITGERLRGSVIGDAAPVAVLDAQALKALGATRIDDILKLLKPLTTSNSGADPVFLLNGRRISGYGELRTLPPEAIERTEILPEQESARFGFPPTVRVTNFITKKHFRSLAVEEGAGTTTDGGASTAALELGSTRLDDARRTSVTINYDRQDPLSGARRSTVPDASNLFDLTGNVTGNGGGAIDPALDALAGRAVTAAAVPGDSVARGTLAGYAAGVPRVTDLAPYQSLASRDQLRVDGTQSVPIGKTVTASLNLTMEAQRGVGLAGLPTAVLRVPAGNPASPFATDVLLYRYLPEAGTLRQRTQALSLHAGSTVQGSLKRWIWTVTGSYDRARTTAAVDRGIATDAIQAAIDAGADPFQPLGANAVVDRLVSRSRTVVQTLVGKATVVGPLLALPAGDAQMTLTGDFARSSSGGVATDTPAALLDLRRVIKSGSVALDLPIASASRGVLDAIGSLSANASLGVSAVSDYGSLASRNLGLIWTPVAPLQVSVSTNVSQTAPDIALLTNPVVIVPNAPFFDFVTGTSGLVAVTAGGNPALGPERRQVDTAGLAWQPIKGKELRFNLDYIATRIDGQIGYLQAVTVALQSAFPDRFVRDAAGQLTSVDVRPVNLARERERKIQGKMSLWTMIGPEPKPPATPPAKDAPPPPPPKPRPSLYAFVTMTARIDDRLLAQPGQPTLDLLDGQSISGNGGRSRYEAQGSFGGSYGPVQGGIFGMWQAPTRVRSTIAASDLRFSARTFLALYSTIDAEKLTKATWAKSLSFQLQVNNILNDRIAVRDRNGVTPYRFQPAFLDPYGRIVKLSVRKLF</sequence>
<comment type="subcellular location">
    <subcellularLocation>
        <location evidence="1">Cell outer membrane</location>
    </subcellularLocation>
</comment>
<dbReference type="InterPro" id="IPR036942">
    <property type="entry name" value="Beta-barrel_TonB_sf"/>
</dbReference>
<name>A0A097EEJ2_9SPHN</name>
<keyword evidence="2" id="KW-0472">Membrane</keyword>
<gene>
    <name evidence="6" type="ORF">MC45_05575</name>
</gene>
<evidence type="ECO:0000256" key="5">
    <source>
        <dbReference type="SAM" id="SignalP"/>
    </source>
</evidence>
<dbReference type="PANTHER" id="PTHR47234:SF1">
    <property type="entry name" value="TONB-DEPENDENT RECEPTOR"/>
    <property type="match status" value="1"/>
</dbReference>
<dbReference type="SUPFAM" id="SSF56935">
    <property type="entry name" value="Porins"/>
    <property type="match status" value="1"/>
</dbReference>
<dbReference type="KEGG" id="stax:MC45_05575"/>
<accession>A0A097EEJ2</accession>
<feature type="region of interest" description="Disordered" evidence="4">
    <location>
        <begin position="667"/>
        <end position="695"/>
    </location>
</feature>
<evidence type="ECO:0000256" key="3">
    <source>
        <dbReference type="ARBA" id="ARBA00023237"/>
    </source>
</evidence>
<keyword evidence="3" id="KW-0998">Cell outer membrane</keyword>
<dbReference type="Proteomes" id="UP000033200">
    <property type="component" value="Chromosome"/>
</dbReference>
<keyword evidence="7" id="KW-1185">Reference proteome</keyword>
<organism evidence="6 7">
    <name type="scientific">Sphingomonas taxi</name>
    <dbReference type="NCBI Taxonomy" id="1549858"/>
    <lineage>
        <taxon>Bacteria</taxon>
        <taxon>Pseudomonadati</taxon>
        <taxon>Pseudomonadota</taxon>
        <taxon>Alphaproteobacteria</taxon>
        <taxon>Sphingomonadales</taxon>
        <taxon>Sphingomonadaceae</taxon>
        <taxon>Sphingomonas</taxon>
    </lineage>
</organism>
<feature type="chain" id="PRO_5001929839" description="TonB-dependent receptor" evidence="5">
    <location>
        <begin position="24"/>
        <end position="847"/>
    </location>
</feature>
<evidence type="ECO:0000256" key="2">
    <source>
        <dbReference type="ARBA" id="ARBA00023136"/>
    </source>
</evidence>
<evidence type="ECO:0000256" key="4">
    <source>
        <dbReference type="SAM" id="MobiDB-lite"/>
    </source>
</evidence>
<dbReference type="PANTHER" id="PTHR47234">
    <property type="match status" value="1"/>
</dbReference>
<keyword evidence="5" id="KW-0732">Signal</keyword>
<dbReference type="STRING" id="1549858.MC45_05575"/>
<feature type="compositionally biased region" description="Pro residues" evidence="4">
    <location>
        <begin position="672"/>
        <end position="693"/>
    </location>
</feature>
<dbReference type="InterPro" id="IPR037066">
    <property type="entry name" value="Plug_dom_sf"/>
</dbReference>
<evidence type="ECO:0008006" key="8">
    <source>
        <dbReference type="Google" id="ProtNLM"/>
    </source>
</evidence>
<dbReference type="EMBL" id="CP009571">
    <property type="protein sequence ID" value="AIT05956.1"/>
    <property type="molecule type" value="Genomic_DNA"/>
</dbReference>
<dbReference type="Gene3D" id="2.40.170.20">
    <property type="entry name" value="TonB-dependent receptor, beta-barrel domain"/>
    <property type="match status" value="1"/>
</dbReference>
<feature type="signal peptide" evidence="5">
    <location>
        <begin position="1"/>
        <end position="23"/>
    </location>
</feature>
<feature type="region of interest" description="Disordered" evidence="4">
    <location>
        <begin position="715"/>
        <end position="739"/>
    </location>
</feature>
<proteinExistence type="predicted"/>
<dbReference type="eggNOG" id="COG1629">
    <property type="taxonomic scope" value="Bacteria"/>
</dbReference>
<evidence type="ECO:0000313" key="6">
    <source>
        <dbReference type="EMBL" id="AIT05956.1"/>
    </source>
</evidence>
<dbReference type="HOGENOM" id="CLU_009563_0_0_5"/>
<reference evidence="6 7" key="1">
    <citation type="submission" date="2014-09" db="EMBL/GenBank/DDBJ databases">
        <title>Using Illumina technology Improving SMRT sequencing Genome Assembly by RASTools.</title>
        <authorList>
            <person name="Zhou Y."/>
            <person name="Ma T."/>
            <person name="Liu T."/>
        </authorList>
    </citation>
    <scope>NUCLEOTIDE SEQUENCE [LARGE SCALE GENOMIC DNA]</scope>
    <source>
        <strain evidence="6 7">ATCC 55669</strain>
    </source>
</reference>